<dbReference type="InterPro" id="IPR000884">
    <property type="entry name" value="TSP1_rpt"/>
</dbReference>
<dbReference type="Pfam" id="PF23260">
    <property type="entry name" value="TSP1_2"/>
    <property type="match status" value="1"/>
</dbReference>
<evidence type="ECO:0000256" key="1">
    <source>
        <dbReference type="ARBA" id="ARBA00022737"/>
    </source>
</evidence>
<dbReference type="EMBL" id="WNTK01000663">
    <property type="protein sequence ID" value="KAG9468966.1"/>
    <property type="molecule type" value="Genomic_DNA"/>
</dbReference>
<dbReference type="Proteomes" id="UP000770717">
    <property type="component" value="Unassembled WGS sequence"/>
</dbReference>
<reference evidence="5" key="1">
    <citation type="thesis" date="2020" institute="ProQuest LLC" country="789 East Eisenhower Parkway, Ann Arbor, MI, USA">
        <title>Comparative Genomics and Chromosome Evolution.</title>
        <authorList>
            <person name="Mudd A.B."/>
        </authorList>
    </citation>
    <scope>NUCLEOTIDE SEQUENCE</scope>
    <source>
        <strain evidence="5">HN-11 Male</strain>
        <tissue evidence="5">Kidney and liver</tissue>
    </source>
</reference>
<keyword evidence="3" id="KW-0472">Membrane</keyword>
<gene>
    <name evidence="5" type="ORF">GDO78_021529</name>
</gene>
<dbReference type="InterPro" id="IPR036383">
    <property type="entry name" value="TSP1_rpt_sf"/>
</dbReference>
<name>A0A8J6JSF7_ELECQ</name>
<dbReference type="SMART" id="SM00209">
    <property type="entry name" value="TSP1"/>
    <property type="match status" value="2"/>
</dbReference>
<feature type="transmembrane region" description="Helical" evidence="3">
    <location>
        <begin position="202"/>
        <end position="227"/>
    </location>
</feature>
<evidence type="ECO:0000313" key="6">
    <source>
        <dbReference type="Proteomes" id="UP000770717"/>
    </source>
</evidence>
<protein>
    <recommendedName>
        <fullName evidence="4">Sema5A/B-like TSP-1 type 1 domain-containing protein</fullName>
    </recommendedName>
</protein>
<evidence type="ECO:0000313" key="5">
    <source>
        <dbReference type="EMBL" id="KAG9468966.1"/>
    </source>
</evidence>
<dbReference type="AlphaFoldDB" id="A0A8J6JSF7"/>
<sequence>MTVNITQGGARQEQRFRYTCRAQLSDPHELQFGRKKTETRFCPNDGSSACETDSLVDDMMRSGKTPARIISGGWTPWGMWSACSRDCEMGFRSRKRTCSNPEPRNGGQPCMGSATEFQDCNPQPCPVKGSWSCWSSWTQCSATCGGGHYQRTRTCTNPAPSNGGDICIGLHTEEALCNTYPCEVILPASSIDENKECGGFSLIHLIATGVSCFFGSSLLTFVIYVYCQRCQRQSQESTVIHPATPNHLHYKGNSTPKNEKYTPMEFKTLNKNNLLPDDRTNFYPLQQTNVYTTTYYPSTLSKYDFRPDSSPGRTFTNS</sequence>
<keyword evidence="6" id="KW-1185">Reference proteome</keyword>
<dbReference type="PANTHER" id="PTHR22906:SF21">
    <property type="entry name" value="SEMA DOMAIN-CONTAINING PROTEIN"/>
    <property type="match status" value="1"/>
</dbReference>
<keyword evidence="2" id="KW-1015">Disulfide bond</keyword>
<dbReference type="OrthoDB" id="9988752at2759"/>
<keyword evidence="3" id="KW-1133">Transmembrane helix</keyword>
<evidence type="ECO:0000259" key="4">
    <source>
        <dbReference type="Pfam" id="PF23260"/>
    </source>
</evidence>
<dbReference type="SUPFAM" id="SSF82895">
    <property type="entry name" value="TSP-1 type 1 repeat"/>
    <property type="match status" value="2"/>
</dbReference>
<comment type="caution">
    <text evidence="5">The sequence shown here is derived from an EMBL/GenBank/DDBJ whole genome shotgun (WGS) entry which is preliminary data.</text>
</comment>
<dbReference type="FunFam" id="2.20.100.10:FF:000001">
    <property type="entry name" value="semaphorin-5A isoform X1"/>
    <property type="match status" value="2"/>
</dbReference>
<keyword evidence="3" id="KW-0812">Transmembrane</keyword>
<dbReference type="InterPro" id="IPR057563">
    <property type="entry name" value="Sema5A/B-like_TSP-1"/>
</dbReference>
<evidence type="ECO:0000256" key="2">
    <source>
        <dbReference type="ARBA" id="ARBA00023157"/>
    </source>
</evidence>
<accession>A0A8J6JSF7</accession>
<feature type="domain" description="Sema5A/B-like TSP-1 type 1" evidence="4">
    <location>
        <begin position="1"/>
        <end position="53"/>
    </location>
</feature>
<dbReference type="PANTHER" id="PTHR22906">
    <property type="entry name" value="PROPERDIN"/>
    <property type="match status" value="1"/>
</dbReference>
<proteinExistence type="predicted"/>
<keyword evidence="1" id="KW-0677">Repeat</keyword>
<evidence type="ECO:0000256" key="3">
    <source>
        <dbReference type="SAM" id="Phobius"/>
    </source>
</evidence>
<organism evidence="5 6">
    <name type="scientific">Eleutherodactylus coqui</name>
    <name type="common">Puerto Rican coqui</name>
    <dbReference type="NCBI Taxonomy" id="57060"/>
    <lineage>
        <taxon>Eukaryota</taxon>
        <taxon>Metazoa</taxon>
        <taxon>Chordata</taxon>
        <taxon>Craniata</taxon>
        <taxon>Vertebrata</taxon>
        <taxon>Euteleostomi</taxon>
        <taxon>Amphibia</taxon>
        <taxon>Batrachia</taxon>
        <taxon>Anura</taxon>
        <taxon>Neobatrachia</taxon>
        <taxon>Hyloidea</taxon>
        <taxon>Eleutherodactylidae</taxon>
        <taxon>Eleutherodactylinae</taxon>
        <taxon>Eleutherodactylus</taxon>
        <taxon>Eleutherodactylus</taxon>
    </lineage>
</organism>
<dbReference type="Pfam" id="PF00090">
    <property type="entry name" value="TSP_1"/>
    <property type="match status" value="2"/>
</dbReference>
<dbReference type="Gene3D" id="2.20.100.10">
    <property type="entry name" value="Thrombospondin type-1 (TSP1) repeat"/>
    <property type="match status" value="2"/>
</dbReference>
<dbReference type="InterPro" id="IPR052065">
    <property type="entry name" value="Compl_asym_regulator"/>
</dbReference>
<dbReference type="PROSITE" id="PS50092">
    <property type="entry name" value="TSP1"/>
    <property type="match status" value="2"/>
</dbReference>
<dbReference type="PRINTS" id="PR01705">
    <property type="entry name" value="TSP1REPEAT"/>
</dbReference>